<comment type="similarity">
    <text evidence="4">Belongs to the polysaccharide lyase 5 family.</text>
</comment>
<accession>A0ABT9CTM4</accession>
<dbReference type="InterPro" id="IPR008397">
    <property type="entry name" value="Alginate_lyase_dom"/>
</dbReference>
<evidence type="ECO:0000256" key="2">
    <source>
        <dbReference type="ARBA" id="ARBA00022764"/>
    </source>
</evidence>
<dbReference type="EC" id="4.2.2.3" evidence="4"/>
<dbReference type="CDD" id="cd00244">
    <property type="entry name" value="AlgLyase"/>
    <property type="match status" value="1"/>
</dbReference>
<evidence type="ECO:0000313" key="6">
    <source>
        <dbReference type="EMBL" id="MDO7928765.1"/>
    </source>
</evidence>
<keyword evidence="3 4" id="KW-0456">Lyase</keyword>
<gene>
    <name evidence="4" type="primary">algL</name>
    <name evidence="6" type="ORF">Q6A51_18420</name>
</gene>
<proteinExistence type="inferred from homology"/>
<feature type="binding site" evidence="4">
    <location>
        <begin position="69"/>
        <end position="70"/>
    </location>
    <ligand>
        <name>substrate</name>
    </ligand>
</feature>
<dbReference type="RefSeq" id="WP_201018082.1">
    <property type="nucleotide sequence ID" value="NZ_JAUQOO010000015.1"/>
</dbReference>
<sequence precursor="true">MQTPKLIRPTLLSMAILSSMAWASGASATTTLVPPQGYSAPIEKMKTGSHDFTCDAVPKPYTDKLVFRSKYEGSDKARATLNEESEEAFRDATKDITTLERGISKVVMQYMRDGRPEQLDCALNMLTTWAQADALESREFNHTGKSMRKWALGSMASSYLRLKFSESQPLANRQQQTQVIEAWFSKLADQVISDWSNLPMEKINNHSYWAAWSVMATAVATNRRDLFDWAVKEYKVAANQVDRDGFLPNEMKRRQRALAYHNYALPPLAMIASFAQANGLDLRNENNGALKRLGDRVLAGVKNPNDFASRGGEKQDMSELKKDPKFAWLEPFCSLYTCSPDVIEHKHEMQPFKTFRLGGDLTKVYDPSHEKGDKGGS</sequence>
<feature type="binding site" evidence="4">
    <location>
        <begin position="142"/>
        <end position="143"/>
    </location>
    <ligand>
        <name>substrate</name>
    </ligand>
</feature>
<dbReference type="InterPro" id="IPR022859">
    <property type="entry name" value="Alginate_lyase"/>
</dbReference>
<dbReference type="HAMAP" id="MF_00557">
    <property type="entry name" value="Alginate_lyase"/>
    <property type="match status" value="1"/>
</dbReference>
<evidence type="ECO:0000256" key="1">
    <source>
        <dbReference type="ARBA" id="ARBA00022729"/>
    </source>
</evidence>
<evidence type="ECO:0000256" key="3">
    <source>
        <dbReference type="ARBA" id="ARBA00023239"/>
    </source>
</evidence>
<comment type="function">
    <text evidence="4">Catalyzes the depolymerization of alginate by cleaving the beta-1,4 glycosidic bond between two adjacent sugar residues via a beta-elimination mechanism.</text>
</comment>
<dbReference type="Gene3D" id="1.50.10.100">
    <property type="entry name" value="Chondroitin AC/alginate lyase"/>
    <property type="match status" value="1"/>
</dbReference>
<evidence type="ECO:0000259" key="5">
    <source>
        <dbReference type="Pfam" id="PF05426"/>
    </source>
</evidence>
<name>A0ABT9CTM4_9PSED</name>
<evidence type="ECO:0000256" key="4">
    <source>
        <dbReference type="HAMAP-Rule" id="MF_00557"/>
    </source>
</evidence>
<feature type="signal peptide" evidence="4">
    <location>
        <begin position="1"/>
        <end position="28"/>
    </location>
</feature>
<keyword evidence="7" id="KW-1185">Reference proteome</keyword>
<protein>
    <recommendedName>
        <fullName evidence="4">Alginate lyase</fullName>
        <ecNumber evidence="4">4.2.2.3</ecNumber>
    </recommendedName>
    <alternativeName>
        <fullName evidence="4">Poly(beta-D-mannuronate) lyase</fullName>
    </alternativeName>
</protein>
<organism evidence="6 7">
    <name type="scientific">Pseudomonas serbiensis</name>
    <dbReference type="NCBI Taxonomy" id="3064350"/>
    <lineage>
        <taxon>Bacteria</taxon>
        <taxon>Pseudomonadati</taxon>
        <taxon>Pseudomonadota</taxon>
        <taxon>Gammaproteobacteria</taxon>
        <taxon>Pseudomonadales</taxon>
        <taxon>Pseudomonadaceae</taxon>
        <taxon>Pseudomonas</taxon>
    </lineage>
</organism>
<dbReference type="Pfam" id="PF05426">
    <property type="entry name" value="Alginate_lyase"/>
    <property type="match status" value="1"/>
</dbReference>
<dbReference type="NCBIfam" id="NF001468">
    <property type="entry name" value="PRK00325.1-3"/>
    <property type="match status" value="1"/>
</dbReference>
<dbReference type="InterPro" id="IPR008929">
    <property type="entry name" value="Chondroitin_lyas"/>
</dbReference>
<dbReference type="EMBL" id="JAUQOO010000015">
    <property type="protein sequence ID" value="MDO7928765.1"/>
    <property type="molecule type" value="Genomic_DNA"/>
</dbReference>
<feature type="domain" description="Alginate lyase" evidence="5">
    <location>
        <begin position="67"/>
        <end position="307"/>
    </location>
</feature>
<comment type="catalytic activity">
    <reaction evidence="4">
        <text>Eliminative cleavage of alginate to give oligosaccharides with 4-deoxy-alpha-L-erythro-hex-4-enuronosyl groups at their non-reducing ends and beta-D-mannuronate at their reducing end.</text>
        <dbReference type="EC" id="4.2.2.3"/>
    </reaction>
</comment>
<keyword evidence="2" id="KW-0574">Periplasm</keyword>
<dbReference type="SUPFAM" id="SSF48230">
    <property type="entry name" value="Chondroitin AC/alginate lyase"/>
    <property type="match status" value="1"/>
</dbReference>
<dbReference type="NCBIfam" id="NF001467">
    <property type="entry name" value="PRK00325.1-2"/>
    <property type="match status" value="1"/>
</dbReference>
<feature type="chain" id="PRO_5044905994" description="Alginate lyase" evidence="4">
    <location>
        <begin position="29"/>
        <end position="377"/>
    </location>
</feature>
<reference evidence="6 7" key="1">
    <citation type="submission" date="2023-07" db="EMBL/GenBank/DDBJ databases">
        <title>Identification of four novel Pseudomonas species associated with bacterial leaf spot of cucurbits.</title>
        <authorList>
            <person name="Fullem K.R."/>
        </authorList>
    </citation>
    <scope>NUCLEOTIDE SEQUENCE [LARGE SCALE GENOMIC DNA]</scope>
    <source>
        <strain evidence="6 7">KFB 138</strain>
    </source>
</reference>
<dbReference type="GO" id="GO:0045135">
    <property type="term" value="F:poly(beta-D-mannuronate) lyase activity"/>
    <property type="evidence" value="ECO:0007669"/>
    <property type="project" value="UniProtKB-EC"/>
</dbReference>
<evidence type="ECO:0000313" key="7">
    <source>
        <dbReference type="Proteomes" id="UP001223016"/>
    </source>
</evidence>
<comment type="caution">
    <text evidence="6">The sequence shown here is derived from an EMBL/GenBank/DDBJ whole genome shotgun (WGS) entry which is preliminary data.</text>
</comment>
<keyword evidence="1 4" id="KW-0732">Signal</keyword>
<feature type="binding site" evidence="4">
    <location>
        <position position="260"/>
    </location>
    <ligand>
        <name>substrate</name>
    </ligand>
</feature>
<dbReference type="Proteomes" id="UP001223016">
    <property type="component" value="Unassembled WGS sequence"/>
</dbReference>